<proteinExistence type="inferred from homology"/>
<accession>A0A6N6VH36</accession>
<dbReference type="GO" id="GO:0008395">
    <property type="term" value="F:steroid hydroxylase activity"/>
    <property type="evidence" value="ECO:0007669"/>
    <property type="project" value="TreeGrafter"/>
</dbReference>
<dbReference type="GO" id="GO:0005506">
    <property type="term" value="F:iron ion binding"/>
    <property type="evidence" value="ECO:0007669"/>
    <property type="project" value="InterPro"/>
</dbReference>
<dbReference type="PANTHER" id="PTHR46696:SF4">
    <property type="entry name" value="BIOTIN BIOSYNTHESIS CYTOCHROME P450"/>
    <property type="match status" value="1"/>
</dbReference>
<gene>
    <name evidence="10" type="ORF">F2P47_14530</name>
</gene>
<dbReference type="AlphaFoldDB" id="A0A6N6VH36"/>
<dbReference type="PROSITE" id="PS00086">
    <property type="entry name" value="CYTOCHROME_P450"/>
    <property type="match status" value="1"/>
</dbReference>
<reference evidence="10 11" key="1">
    <citation type="submission" date="2019-09" db="EMBL/GenBank/DDBJ databases">
        <title>Parvibaculum sedimenti sp. nov., isolated from sediment.</title>
        <authorList>
            <person name="Wang Y."/>
        </authorList>
    </citation>
    <scope>NUCLEOTIDE SEQUENCE [LARGE SCALE GENOMIC DNA]</scope>
    <source>
        <strain evidence="10 11">HXT-9</strain>
    </source>
</reference>
<dbReference type="InterPro" id="IPR002397">
    <property type="entry name" value="Cyt_P450_B"/>
</dbReference>
<dbReference type="InterPro" id="IPR001128">
    <property type="entry name" value="Cyt_P450"/>
</dbReference>
<dbReference type="RefSeq" id="WP_152217101.1">
    <property type="nucleotide sequence ID" value="NZ_JBAQYD010000008.1"/>
</dbReference>
<comment type="function">
    <text evidence="8">Cytochromes P450 are a group of heme-thiolate monooxygenases. They oxidize a variety of structurally unrelated compounds, including steroids, fatty acids, and xenobiotics.</text>
</comment>
<evidence type="ECO:0000256" key="4">
    <source>
        <dbReference type="ARBA" id="ARBA00022723"/>
    </source>
</evidence>
<dbReference type="GO" id="GO:0006707">
    <property type="term" value="P:cholesterol catabolic process"/>
    <property type="evidence" value="ECO:0007669"/>
    <property type="project" value="TreeGrafter"/>
</dbReference>
<protein>
    <submittedName>
        <fullName evidence="10">Cytochrome P450</fullName>
    </submittedName>
</protein>
<dbReference type="EMBL" id="WESC01000014">
    <property type="protein sequence ID" value="KAB7739010.1"/>
    <property type="molecule type" value="Genomic_DNA"/>
</dbReference>
<dbReference type="SMR" id="A0A6N6VH36"/>
<dbReference type="Gene3D" id="1.10.630.10">
    <property type="entry name" value="Cytochrome P450"/>
    <property type="match status" value="1"/>
</dbReference>
<comment type="similarity">
    <text evidence="2 9">Belongs to the cytochrome P450 family.</text>
</comment>
<keyword evidence="6 9" id="KW-0408">Iron</keyword>
<dbReference type="PANTHER" id="PTHR46696">
    <property type="entry name" value="P450, PUTATIVE (EUROFUNG)-RELATED"/>
    <property type="match status" value="1"/>
</dbReference>
<dbReference type="Pfam" id="PF00067">
    <property type="entry name" value="p450"/>
    <property type="match status" value="1"/>
</dbReference>
<keyword evidence="7 9" id="KW-0503">Monooxygenase</keyword>
<name>A0A6N6VH36_9HYPH</name>
<dbReference type="GO" id="GO:0036199">
    <property type="term" value="F:cholest-4-en-3-one 26-monooxygenase activity"/>
    <property type="evidence" value="ECO:0007669"/>
    <property type="project" value="TreeGrafter"/>
</dbReference>
<evidence type="ECO:0000256" key="7">
    <source>
        <dbReference type="ARBA" id="ARBA00023033"/>
    </source>
</evidence>
<evidence type="ECO:0000313" key="11">
    <source>
        <dbReference type="Proteomes" id="UP000468901"/>
    </source>
</evidence>
<keyword evidence="4 9" id="KW-0479">Metal-binding</keyword>
<keyword evidence="3 9" id="KW-0349">Heme</keyword>
<evidence type="ECO:0000256" key="1">
    <source>
        <dbReference type="ARBA" id="ARBA00001971"/>
    </source>
</evidence>
<evidence type="ECO:0000256" key="3">
    <source>
        <dbReference type="ARBA" id="ARBA00022617"/>
    </source>
</evidence>
<dbReference type="PRINTS" id="PR00385">
    <property type="entry name" value="P450"/>
</dbReference>
<dbReference type="SUPFAM" id="SSF48264">
    <property type="entry name" value="Cytochrome P450"/>
    <property type="match status" value="1"/>
</dbReference>
<comment type="caution">
    <text evidence="10">The sequence shown here is derived from an EMBL/GenBank/DDBJ whole genome shotgun (WGS) entry which is preliminary data.</text>
</comment>
<dbReference type="Proteomes" id="UP000468901">
    <property type="component" value="Unassembled WGS sequence"/>
</dbReference>
<dbReference type="GO" id="GO:0020037">
    <property type="term" value="F:heme binding"/>
    <property type="evidence" value="ECO:0007669"/>
    <property type="project" value="InterPro"/>
</dbReference>
<evidence type="ECO:0000256" key="8">
    <source>
        <dbReference type="ARBA" id="ARBA00043906"/>
    </source>
</evidence>
<keyword evidence="11" id="KW-1185">Reference proteome</keyword>
<evidence type="ECO:0000256" key="2">
    <source>
        <dbReference type="ARBA" id="ARBA00010617"/>
    </source>
</evidence>
<dbReference type="CDD" id="cd11033">
    <property type="entry name" value="CYP142-like"/>
    <property type="match status" value="1"/>
</dbReference>
<dbReference type="InterPro" id="IPR036396">
    <property type="entry name" value="Cyt_P450_sf"/>
</dbReference>
<sequence length="424" mass="47945">MTIPQEIADTIVDPKAYADGKRIDDAFSFLRKEMPLAQATPTDYDPFWVVTKHADIQEVERQNDLFHNGDRAATLTPREVDQKVREMMGGSPHLVRSLVQMDNPDHMAYRRITQGAFLPQNLRKLEDRIREIARGFVDRMAEKGGTCDFARDISFLYPLHVIMEVLGVPEVDEPRMLKLTQELFGSADPELNRLGAEVKDPAAGLAAVAETVGEFITYFNEMTEDRRRKPREDLASLIANATIDGQPLDHFAAMSYYIIAATAGHDTTSNTTAGGLWAIAERPDQFKRLKADPSLIPSFLEETIRWVTPVKHFMRTATADAEVHGQKIAKGDWMMLCYPSGNRDEDVFADPFEFKIDRSPNKHVAFGYGAHVCLGQHLGRMEMRVLWEELLPRLESVELNGTPRLMQANFVCGPKSVPIRYKMH</sequence>
<evidence type="ECO:0000256" key="6">
    <source>
        <dbReference type="ARBA" id="ARBA00023004"/>
    </source>
</evidence>
<comment type="cofactor">
    <cofactor evidence="1">
        <name>heme</name>
        <dbReference type="ChEBI" id="CHEBI:30413"/>
    </cofactor>
</comment>
<dbReference type="FunFam" id="1.10.630.10:FF:000018">
    <property type="entry name" value="Cytochrome P450 monooxygenase"/>
    <property type="match status" value="1"/>
</dbReference>
<dbReference type="InterPro" id="IPR017972">
    <property type="entry name" value="Cyt_P450_CS"/>
</dbReference>
<organism evidence="10 11">
    <name type="scientific">Parvibaculum sedimenti</name>
    <dbReference type="NCBI Taxonomy" id="2608632"/>
    <lineage>
        <taxon>Bacteria</taxon>
        <taxon>Pseudomonadati</taxon>
        <taxon>Pseudomonadota</taxon>
        <taxon>Alphaproteobacteria</taxon>
        <taxon>Hyphomicrobiales</taxon>
        <taxon>Parvibaculaceae</taxon>
        <taxon>Parvibaculum</taxon>
    </lineage>
</organism>
<evidence type="ECO:0000256" key="5">
    <source>
        <dbReference type="ARBA" id="ARBA00023002"/>
    </source>
</evidence>
<evidence type="ECO:0000313" key="10">
    <source>
        <dbReference type="EMBL" id="KAB7739010.1"/>
    </source>
</evidence>
<keyword evidence="5 9" id="KW-0560">Oxidoreductase</keyword>
<dbReference type="PRINTS" id="PR00359">
    <property type="entry name" value="BP450"/>
</dbReference>
<evidence type="ECO:0000256" key="9">
    <source>
        <dbReference type="RuleBase" id="RU000461"/>
    </source>
</evidence>